<dbReference type="InterPro" id="IPR018511">
    <property type="entry name" value="Hemolysin-typ_Ca-bd_CS"/>
</dbReference>
<name>A0ABU8XYK0_9PROT</name>
<protein>
    <recommendedName>
        <fullName evidence="3">Fungal lipase-type domain-containing protein</fullName>
    </recommendedName>
</protein>
<dbReference type="InterPro" id="IPR029058">
    <property type="entry name" value="AB_hydrolase_fold"/>
</dbReference>
<dbReference type="InterPro" id="IPR001343">
    <property type="entry name" value="Hemolysn_Ca-bd"/>
</dbReference>
<gene>
    <name evidence="4" type="ORF">U1T56_22730</name>
</gene>
<dbReference type="SUPFAM" id="SSF53474">
    <property type="entry name" value="alpha/beta-Hydrolases"/>
    <property type="match status" value="1"/>
</dbReference>
<dbReference type="Pfam" id="PF00353">
    <property type="entry name" value="HemolysinCabind"/>
    <property type="match status" value="1"/>
</dbReference>
<accession>A0ABU8XYK0</accession>
<dbReference type="PROSITE" id="PS00330">
    <property type="entry name" value="HEMOLYSIN_CALCIUM"/>
    <property type="match status" value="2"/>
</dbReference>
<dbReference type="PRINTS" id="PR00313">
    <property type="entry name" value="CABNDNGRPT"/>
</dbReference>
<dbReference type="PANTHER" id="PTHR38340">
    <property type="entry name" value="S-LAYER PROTEIN"/>
    <property type="match status" value="1"/>
</dbReference>
<reference evidence="4 5" key="1">
    <citation type="submission" date="2024-01" db="EMBL/GenBank/DDBJ databases">
        <title>Multi-omics insights into the function and evolution of sodium benzoate biodegradation pathways in Benzoatithermus flavus gen. nov., sp. nov. from hot spring.</title>
        <authorList>
            <person name="Hu C.-J."/>
            <person name="Li W.-J."/>
        </authorList>
    </citation>
    <scope>NUCLEOTIDE SEQUENCE [LARGE SCALE GENOMIC DNA]</scope>
    <source>
        <strain evidence="4 5">SYSU G07066</strain>
    </source>
</reference>
<evidence type="ECO:0000256" key="2">
    <source>
        <dbReference type="ARBA" id="ARBA00022525"/>
    </source>
</evidence>
<dbReference type="Gene3D" id="3.40.50.1820">
    <property type="entry name" value="alpha/beta hydrolase"/>
    <property type="match status" value="1"/>
</dbReference>
<organism evidence="4 5">
    <name type="scientific">Benzoatithermus flavus</name>
    <dbReference type="NCBI Taxonomy" id="3108223"/>
    <lineage>
        <taxon>Bacteria</taxon>
        <taxon>Pseudomonadati</taxon>
        <taxon>Pseudomonadota</taxon>
        <taxon>Alphaproteobacteria</taxon>
        <taxon>Geminicoccales</taxon>
        <taxon>Geminicoccaceae</taxon>
        <taxon>Benzoatithermus</taxon>
    </lineage>
</organism>
<dbReference type="InterPro" id="IPR002921">
    <property type="entry name" value="Fungal_lipase-type"/>
</dbReference>
<comment type="caution">
    <text evidence="4">The sequence shown here is derived from an EMBL/GenBank/DDBJ whole genome shotgun (WGS) entry which is preliminary data.</text>
</comment>
<feature type="domain" description="Fungal lipase-type" evidence="3">
    <location>
        <begin position="95"/>
        <end position="219"/>
    </location>
</feature>
<keyword evidence="2" id="KW-0964">Secreted</keyword>
<dbReference type="Gene3D" id="2.150.10.10">
    <property type="entry name" value="Serralysin-like metalloprotease, C-terminal"/>
    <property type="match status" value="2"/>
</dbReference>
<dbReference type="InterPro" id="IPR011049">
    <property type="entry name" value="Serralysin-like_metalloprot_C"/>
</dbReference>
<comment type="subcellular location">
    <subcellularLocation>
        <location evidence="1">Secreted</location>
    </subcellularLocation>
</comment>
<evidence type="ECO:0000313" key="4">
    <source>
        <dbReference type="EMBL" id="MEK0085981.1"/>
    </source>
</evidence>
<evidence type="ECO:0000313" key="5">
    <source>
        <dbReference type="Proteomes" id="UP001375743"/>
    </source>
</evidence>
<dbReference type="PANTHER" id="PTHR38340:SF1">
    <property type="entry name" value="S-LAYER PROTEIN"/>
    <property type="match status" value="1"/>
</dbReference>
<dbReference type="Proteomes" id="UP001375743">
    <property type="component" value="Unassembled WGS sequence"/>
</dbReference>
<proteinExistence type="predicted"/>
<dbReference type="RefSeq" id="WP_418161828.1">
    <property type="nucleotide sequence ID" value="NZ_JBBLZC010000039.1"/>
</dbReference>
<keyword evidence="5" id="KW-1185">Reference proteome</keyword>
<dbReference type="EMBL" id="JBBLZC010000039">
    <property type="protein sequence ID" value="MEK0085981.1"/>
    <property type="molecule type" value="Genomic_DNA"/>
</dbReference>
<dbReference type="SUPFAM" id="SSF51120">
    <property type="entry name" value="beta-Roll"/>
    <property type="match status" value="1"/>
</dbReference>
<evidence type="ECO:0000256" key="1">
    <source>
        <dbReference type="ARBA" id="ARBA00004613"/>
    </source>
</evidence>
<sequence>MTEDRNTGHVANPLLTETALLDYDTAFDRADYTGEPDRPVLSDGNAVDRGWQPLDAVVPGGVQVVPLSTLVPGVPFGSAAHFYVGEREGERMLAIAFRGTDEGPDEFAFLLTTVGTRPDGTPIYGADFYQAAHAEAVATALAYAQDPAHDIDRVLITGHSLGGIIAELTTARVLDTPAFVDLAARTETITFGSPGSTADAQGNAIFNLIHSDDLVARISDLSPLLVAAHVHREGVALSMARSEGTLPPFRPEDLDTPQEVLQALLDPANRVEHGILHYIDTARLLDDGQHVMPGVARHPGEPDRWQEIAVDRGTVGTADADTLEGTWRGEILFGRDGDDRIYGGYGADGLSGGSGNDLLHGGPGDDLLDGNAGDDRIRAARGNDTIHLSTGRDTIEGGRGRDTVVIDRSIEDLRIEFGHGRVVVIGDRVHATLTGVERLVLENGIHRAGQHDPAFLPDDPARFWRYHAETDHLL</sequence>
<evidence type="ECO:0000259" key="3">
    <source>
        <dbReference type="Pfam" id="PF01764"/>
    </source>
</evidence>
<dbReference type="Pfam" id="PF01764">
    <property type="entry name" value="Lipase_3"/>
    <property type="match status" value="1"/>
</dbReference>
<dbReference type="InterPro" id="IPR050557">
    <property type="entry name" value="RTX_toxin/Mannuronan_C5-epim"/>
</dbReference>